<comment type="similarity">
    <text evidence="7">Belongs to the shikimate kinase family.</text>
</comment>
<feature type="binding site" evidence="7">
    <location>
        <position position="67"/>
    </location>
    <ligand>
        <name>substrate</name>
    </ligand>
</feature>
<keyword evidence="5 7" id="KW-0067">ATP-binding</keyword>
<dbReference type="InterPro" id="IPR027417">
    <property type="entry name" value="P-loop_NTPase"/>
</dbReference>
<keyword evidence="1 7" id="KW-0028">Amino-acid biosynthesis</keyword>
<name>A0ABV6HZ67_9RHOB</name>
<comment type="caution">
    <text evidence="7">Lacks conserved residue(s) required for the propagation of feature annotation.</text>
</comment>
<feature type="binding site" evidence="7">
    <location>
        <position position="127"/>
    </location>
    <ligand>
        <name>ATP</name>
        <dbReference type="ChEBI" id="CHEBI:30616"/>
    </ligand>
</feature>
<dbReference type="PANTHER" id="PTHR21087:SF16">
    <property type="entry name" value="SHIKIMATE KINASE 1, CHLOROPLASTIC"/>
    <property type="match status" value="1"/>
</dbReference>
<keyword evidence="3 7" id="KW-0547">Nucleotide-binding</keyword>
<dbReference type="SUPFAM" id="SSF52540">
    <property type="entry name" value="P-loop containing nucleoside triphosphate hydrolases"/>
    <property type="match status" value="1"/>
</dbReference>
<evidence type="ECO:0000313" key="9">
    <source>
        <dbReference type="Proteomes" id="UP001589799"/>
    </source>
</evidence>
<dbReference type="InterPro" id="IPR000623">
    <property type="entry name" value="Shikimate_kinase/TSH1"/>
</dbReference>
<comment type="cofactor">
    <cofactor evidence="7">
        <name>Mg(2+)</name>
        <dbReference type="ChEBI" id="CHEBI:18420"/>
    </cofactor>
    <text evidence="7">Binds 1 Mg(2+) ion per subunit.</text>
</comment>
<dbReference type="HAMAP" id="MF_00109">
    <property type="entry name" value="Shikimate_kinase"/>
    <property type="match status" value="1"/>
</dbReference>
<evidence type="ECO:0000256" key="6">
    <source>
        <dbReference type="ARBA" id="ARBA00023141"/>
    </source>
</evidence>
<feature type="binding site" evidence="7">
    <location>
        <position position="25"/>
    </location>
    <ligand>
        <name>Mg(2+)</name>
        <dbReference type="ChEBI" id="CHEBI:18420"/>
    </ligand>
</feature>
<dbReference type="PANTHER" id="PTHR21087">
    <property type="entry name" value="SHIKIMATE KINASE"/>
    <property type="match status" value="1"/>
</dbReference>
<keyword evidence="7" id="KW-0479">Metal-binding</keyword>
<keyword evidence="9" id="KW-1185">Reference proteome</keyword>
<protein>
    <recommendedName>
        <fullName evidence="7">Shikimate kinase</fullName>
        <shortName evidence="7">SK</shortName>
        <ecNumber evidence="7">2.7.1.71</ecNumber>
    </recommendedName>
</protein>
<organism evidence="8 9">
    <name type="scientific">Paracoccus niistensis</name>
    <dbReference type="NCBI Taxonomy" id="632935"/>
    <lineage>
        <taxon>Bacteria</taxon>
        <taxon>Pseudomonadati</taxon>
        <taxon>Pseudomonadota</taxon>
        <taxon>Alphaproteobacteria</taxon>
        <taxon>Rhodobacterales</taxon>
        <taxon>Paracoccaceae</taxon>
        <taxon>Paracoccus</taxon>
    </lineage>
</organism>
<keyword evidence="7" id="KW-0460">Magnesium</keyword>
<feature type="binding site" evidence="7">
    <location>
        <position position="43"/>
    </location>
    <ligand>
        <name>substrate</name>
    </ligand>
</feature>
<evidence type="ECO:0000256" key="7">
    <source>
        <dbReference type="HAMAP-Rule" id="MF_00109"/>
    </source>
</evidence>
<evidence type="ECO:0000256" key="2">
    <source>
        <dbReference type="ARBA" id="ARBA00022679"/>
    </source>
</evidence>
<dbReference type="EMBL" id="JBHLWE010000002">
    <property type="protein sequence ID" value="MFC0339259.1"/>
    <property type="molecule type" value="Genomic_DNA"/>
</dbReference>
<feature type="binding site" evidence="7">
    <location>
        <position position="89"/>
    </location>
    <ligand>
        <name>substrate</name>
    </ligand>
</feature>
<dbReference type="Proteomes" id="UP001589799">
    <property type="component" value="Unassembled WGS sequence"/>
</dbReference>
<dbReference type="Gene3D" id="3.40.50.300">
    <property type="entry name" value="P-loop containing nucleotide triphosphate hydrolases"/>
    <property type="match status" value="1"/>
</dbReference>
<dbReference type="Pfam" id="PF01202">
    <property type="entry name" value="SKI"/>
    <property type="match status" value="1"/>
</dbReference>
<dbReference type="RefSeq" id="WP_377696929.1">
    <property type="nucleotide sequence ID" value="NZ_JBHLWE010000002.1"/>
</dbReference>
<feature type="binding site" evidence="7">
    <location>
        <begin position="21"/>
        <end position="26"/>
    </location>
    <ligand>
        <name>ATP</name>
        <dbReference type="ChEBI" id="CHEBI:30616"/>
    </ligand>
</feature>
<comment type="function">
    <text evidence="7">Catalyzes the specific phosphorylation of the 3-hydroxyl group of shikimic acid using ATP as a cosubstrate.</text>
</comment>
<feature type="binding site" evidence="7">
    <location>
        <position position="146"/>
    </location>
    <ligand>
        <name>substrate</name>
    </ligand>
</feature>
<dbReference type="PRINTS" id="PR01100">
    <property type="entry name" value="SHIKIMTKNASE"/>
</dbReference>
<comment type="caution">
    <text evidence="8">The sequence shown here is derived from an EMBL/GenBank/DDBJ whole genome shotgun (WGS) entry which is preliminary data.</text>
</comment>
<accession>A0ABV6HZ67</accession>
<evidence type="ECO:0000256" key="3">
    <source>
        <dbReference type="ARBA" id="ARBA00022741"/>
    </source>
</evidence>
<reference evidence="8 9" key="1">
    <citation type="submission" date="2024-09" db="EMBL/GenBank/DDBJ databases">
        <authorList>
            <person name="Sun Q."/>
            <person name="Mori K."/>
        </authorList>
    </citation>
    <scope>NUCLEOTIDE SEQUENCE [LARGE SCALE GENOMIC DNA]</scope>
    <source>
        <strain evidence="8 9">KCTC 22789</strain>
    </source>
</reference>
<dbReference type="EC" id="2.7.1.71" evidence="7"/>
<comment type="subcellular location">
    <subcellularLocation>
        <location evidence="7">Cytoplasm</location>
    </subcellularLocation>
</comment>
<comment type="catalytic activity">
    <reaction evidence="7">
        <text>shikimate + ATP = 3-phosphoshikimate + ADP + H(+)</text>
        <dbReference type="Rhea" id="RHEA:13121"/>
        <dbReference type="ChEBI" id="CHEBI:15378"/>
        <dbReference type="ChEBI" id="CHEBI:30616"/>
        <dbReference type="ChEBI" id="CHEBI:36208"/>
        <dbReference type="ChEBI" id="CHEBI:145989"/>
        <dbReference type="ChEBI" id="CHEBI:456216"/>
        <dbReference type="EC" id="2.7.1.71"/>
    </reaction>
</comment>
<proteinExistence type="inferred from homology"/>
<keyword evidence="4 7" id="KW-0418">Kinase</keyword>
<keyword evidence="7" id="KW-0963">Cytoplasm</keyword>
<keyword evidence="6 7" id="KW-0057">Aromatic amino acid biosynthesis</keyword>
<evidence type="ECO:0000256" key="5">
    <source>
        <dbReference type="ARBA" id="ARBA00022840"/>
    </source>
</evidence>
<dbReference type="GO" id="GO:0004765">
    <property type="term" value="F:shikimate kinase activity"/>
    <property type="evidence" value="ECO:0007669"/>
    <property type="project" value="UniProtKB-EC"/>
</dbReference>
<evidence type="ECO:0000313" key="8">
    <source>
        <dbReference type="EMBL" id="MFC0339259.1"/>
    </source>
</evidence>
<dbReference type="InterPro" id="IPR031322">
    <property type="entry name" value="Shikimate/glucono_kinase"/>
</dbReference>
<evidence type="ECO:0000256" key="4">
    <source>
        <dbReference type="ARBA" id="ARBA00022777"/>
    </source>
</evidence>
<comment type="pathway">
    <text evidence="7">Metabolic intermediate biosynthesis; chorismate biosynthesis; chorismate from D-erythrose 4-phosphate and phosphoenolpyruvate: step 5/7.</text>
</comment>
<evidence type="ECO:0000256" key="1">
    <source>
        <dbReference type="ARBA" id="ARBA00022605"/>
    </source>
</evidence>
<sequence length="187" mass="19987">MSGARRAGSVKRSIVLIGMMGAGKSAVGAELGRRLGVPVRDTDTEIQAAAAATIPEIFARDGEEFFRARESEVLARVLRGPPGVVSTGGGAWMRPENRALVAGAGVSVWLDCKLSTLWRRVKQKPTRPLLQTPDPRGTLERLLAERAPVYALADVTVAVQDSDSVEATATRVLDALRAHRPDILEPA</sequence>
<dbReference type="CDD" id="cd00464">
    <property type="entry name" value="SK"/>
    <property type="match status" value="1"/>
</dbReference>
<comment type="subunit">
    <text evidence="7">Monomer.</text>
</comment>
<dbReference type="NCBIfam" id="NF010552">
    <property type="entry name" value="PRK13946.1"/>
    <property type="match status" value="1"/>
</dbReference>
<keyword evidence="2 7" id="KW-0808">Transferase</keyword>
<gene>
    <name evidence="7" type="primary">aroK</name>
    <name evidence="8" type="ORF">ACFFII_00565</name>
</gene>